<accession>A0A5C6M0V9</accession>
<organism evidence="1 2">
    <name type="scientific">Planctomyces bekefii</name>
    <dbReference type="NCBI Taxonomy" id="1653850"/>
    <lineage>
        <taxon>Bacteria</taxon>
        <taxon>Pseudomonadati</taxon>
        <taxon>Planctomycetota</taxon>
        <taxon>Planctomycetia</taxon>
        <taxon>Planctomycetales</taxon>
        <taxon>Planctomycetaceae</taxon>
        <taxon>Planctomyces</taxon>
    </lineage>
</organism>
<sequence length="139" mass="15575">MVLARIWIRWLGLQQQTAPSPRSLPEAADLYQRDRAFADVARLSLRHGDPVRELSESYSLLATEVQRIREAQSQKFAELLADWTQAGSRSTDVLPVENILDEIVAPLVVAGNVLLIVMDGMSVAVCRELLASNEFLFRL</sequence>
<protein>
    <submittedName>
        <fullName evidence="1">Uncharacterized protein</fullName>
    </submittedName>
</protein>
<comment type="caution">
    <text evidence="1">The sequence shown here is derived from an EMBL/GenBank/DDBJ whole genome shotgun (WGS) entry which is preliminary data.</text>
</comment>
<evidence type="ECO:0000313" key="2">
    <source>
        <dbReference type="Proteomes" id="UP000321083"/>
    </source>
</evidence>
<proteinExistence type="predicted"/>
<reference evidence="1 2" key="2">
    <citation type="submission" date="2019-08" db="EMBL/GenBank/DDBJ databases">
        <authorList>
            <person name="Henke P."/>
        </authorList>
    </citation>
    <scope>NUCLEOTIDE SEQUENCE [LARGE SCALE GENOMIC DNA]</scope>
    <source>
        <strain evidence="1">Phe10_nw2017</strain>
    </source>
</reference>
<dbReference type="Proteomes" id="UP000321083">
    <property type="component" value="Unassembled WGS sequence"/>
</dbReference>
<reference evidence="1 2" key="1">
    <citation type="submission" date="2019-08" db="EMBL/GenBank/DDBJ databases">
        <title>100 year-old enigma solved: identification of Planctomyces bekefii, the type genus and species of the phylum Planctomycetes.</title>
        <authorList>
            <person name="Svetlana D.N."/>
            <person name="Overmann J."/>
        </authorList>
    </citation>
    <scope>NUCLEOTIDE SEQUENCE [LARGE SCALE GENOMIC DNA]</scope>
    <source>
        <strain evidence="1">Phe10_nw2017</strain>
    </source>
</reference>
<dbReference type="AlphaFoldDB" id="A0A5C6M0V9"/>
<name>A0A5C6M0V9_9PLAN</name>
<evidence type="ECO:0000313" key="1">
    <source>
        <dbReference type="EMBL" id="TWW07869.1"/>
    </source>
</evidence>
<keyword evidence="2" id="KW-1185">Reference proteome</keyword>
<gene>
    <name evidence="1" type="ORF">E3A20_30020</name>
</gene>
<dbReference type="EMBL" id="SRHE01000970">
    <property type="protein sequence ID" value="TWW07869.1"/>
    <property type="molecule type" value="Genomic_DNA"/>
</dbReference>